<keyword evidence="5 9" id="KW-0997">Cell inner membrane</keyword>
<dbReference type="InterPro" id="IPR012902">
    <property type="entry name" value="N_methyl_site"/>
</dbReference>
<evidence type="ECO:0000256" key="8">
    <source>
        <dbReference type="ARBA" id="ARBA00023136"/>
    </source>
</evidence>
<dbReference type="InterPro" id="IPR010052">
    <property type="entry name" value="T2SS_protein-GspI"/>
</dbReference>
<dbReference type="Pfam" id="PF02501">
    <property type="entry name" value="T2SSI"/>
    <property type="match status" value="1"/>
</dbReference>
<dbReference type="EMBL" id="JBHRYR010000003">
    <property type="protein sequence ID" value="MFC3853001.1"/>
    <property type="molecule type" value="Genomic_DNA"/>
</dbReference>
<dbReference type="InterPro" id="IPR045584">
    <property type="entry name" value="Pilin-like"/>
</dbReference>
<dbReference type="PANTHER" id="PTHR38779">
    <property type="entry name" value="TYPE II SECRETION SYSTEM PROTEIN I-RELATED"/>
    <property type="match status" value="1"/>
</dbReference>
<feature type="domain" description="Type II secretion system protein GspI C-terminal" evidence="10">
    <location>
        <begin position="50"/>
        <end position="130"/>
    </location>
</feature>
<keyword evidence="7 9" id="KW-1133">Transmembrane helix</keyword>
<dbReference type="NCBIfam" id="TIGR02532">
    <property type="entry name" value="IV_pilin_GFxxxE"/>
    <property type="match status" value="1"/>
</dbReference>
<evidence type="ECO:0000313" key="12">
    <source>
        <dbReference type="Proteomes" id="UP001595617"/>
    </source>
</evidence>
<evidence type="ECO:0000256" key="5">
    <source>
        <dbReference type="ARBA" id="ARBA00022519"/>
    </source>
</evidence>
<name>A0ABV7ZXR8_9GAMM</name>
<comment type="PTM">
    <text evidence="9">Cleaved by prepilin peptidase.</text>
</comment>
<keyword evidence="6 9" id="KW-0812">Transmembrane</keyword>
<evidence type="ECO:0000256" key="4">
    <source>
        <dbReference type="ARBA" id="ARBA00022481"/>
    </source>
</evidence>
<dbReference type="Pfam" id="PF07963">
    <property type="entry name" value="N_methyl"/>
    <property type="match status" value="1"/>
</dbReference>
<dbReference type="Proteomes" id="UP001595617">
    <property type="component" value="Unassembled WGS sequence"/>
</dbReference>
<gene>
    <name evidence="11" type="primary">gspI</name>
    <name evidence="11" type="ORF">ACFOOG_09190</name>
</gene>
<dbReference type="NCBIfam" id="TIGR01707">
    <property type="entry name" value="gspI"/>
    <property type="match status" value="1"/>
</dbReference>
<comment type="function">
    <text evidence="9">Component of the type II secretion system required for the energy-dependent secretion of extracellular factors such as proteases and toxins from the periplasm.</text>
</comment>
<evidence type="ECO:0000256" key="2">
    <source>
        <dbReference type="ARBA" id="ARBA00008358"/>
    </source>
</evidence>
<dbReference type="PROSITE" id="PS00409">
    <property type="entry name" value="PROKAR_NTER_METHYL"/>
    <property type="match status" value="1"/>
</dbReference>
<keyword evidence="8 9" id="KW-0472">Membrane</keyword>
<comment type="subcellular location">
    <subcellularLocation>
        <location evidence="1 9">Cell inner membrane</location>
        <topology evidence="1 9">Single-pass membrane protein</topology>
    </subcellularLocation>
</comment>
<evidence type="ECO:0000256" key="3">
    <source>
        <dbReference type="ARBA" id="ARBA00022475"/>
    </source>
</evidence>
<accession>A0ABV7ZXR8</accession>
<keyword evidence="3" id="KW-1003">Cell membrane</keyword>
<comment type="caution">
    <text evidence="11">The sequence shown here is derived from an EMBL/GenBank/DDBJ whole genome shotgun (WGS) entry which is preliminary data.</text>
</comment>
<dbReference type="InterPro" id="IPR003413">
    <property type="entry name" value="T2SS_GspI_C"/>
</dbReference>
<proteinExistence type="inferred from homology"/>
<reference evidence="12" key="1">
    <citation type="journal article" date="2019" name="Int. J. Syst. Evol. Microbiol.">
        <title>The Global Catalogue of Microorganisms (GCM) 10K type strain sequencing project: providing services to taxonomists for standard genome sequencing and annotation.</title>
        <authorList>
            <consortium name="The Broad Institute Genomics Platform"/>
            <consortium name="The Broad Institute Genome Sequencing Center for Infectious Disease"/>
            <person name="Wu L."/>
            <person name="Ma J."/>
        </authorList>
    </citation>
    <scope>NUCLEOTIDE SEQUENCE [LARGE SCALE GENOMIC DNA]</scope>
    <source>
        <strain evidence="12">IBRC 10765</strain>
    </source>
</reference>
<dbReference type="RefSeq" id="WP_380695739.1">
    <property type="nucleotide sequence ID" value="NZ_JBHRYR010000003.1"/>
</dbReference>
<keyword evidence="12" id="KW-1185">Reference proteome</keyword>
<dbReference type="PANTHER" id="PTHR38779:SF2">
    <property type="entry name" value="TYPE II SECRETION SYSTEM PROTEIN I-RELATED"/>
    <property type="match status" value="1"/>
</dbReference>
<dbReference type="SUPFAM" id="SSF54523">
    <property type="entry name" value="Pili subunits"/>
    <property type="match status" value="1"/>
</dbReference>
<evidence type="ECO:0000256" key="1">
    <source>
        <dbReference type="ARBA" id="ARBA00004377"/>
    </source>
</evidence>
<evidence type="ECO:0000313" key="11">
    <source>
        <dbReference type="EMBL" id="MFC3853001.1"/>
    </source>
</evidence>
<comment type="similarity">
    <text evidence="2 9">Belongs to the GSP I family.</text>
</comment>
<evidence type="ECO:0000259" key="10">
    <source>
        <dbReference type="Pfam" id="PF02501"/>
    </source>
</evidence>
<comment type="subunit">
    <text evidence="9">Type II secretion is composed of four main components: the outer membrane complex, the inner membrane complex, the cytoplasmic secretion ATPase and the periplasm-spanning pseudopilus.</text>
</comment>
<evidence type="ECO:0000256" key="7">
    <source>
        <dbReference type="ARBA" id="ARBA00022989"/>
    </source>
</evidence>
<sequence length="135" mass="14880">MAVSPTVNRHHRRRAGFTLLEVMIALAVFAVLASSVVVVVTQAVSNADGLQQRTYGMWVAENTLNELRLTGAPANNTYQKTVDNFGRQWTVSWQVENTQSVTYGPFVRRVTISVFPEGSAQSMAELTALLEVPLQ</sequence>
<dbReference type="Gene3D" id="3.30.1300.30">
    <property type="entry name" value="GSPII I/J protein-like"/>
    <property type="match status" value="1"/>
</dbReference>
<organism evidence="11 12">
    <name type="scientific">Saccharospirillum mangrovi</name>
    <dbReference type="NCBI Taxonomy" id="2161747"/>
    <lineage>
        <taxon>Bacteria</taxon>
        <taxon>Pseudomonadati</taxon>
        <taxon>Pseudomonadota</taxon>
        <taxon>Gammaproteobacteria</taxon>
        <taxon>Oceanospirillales</taxon>
        <taxon>Saccharospirillaceae</taxon>
        <taxon>Saccharospirillum</taxon>
    </lineage>
</organism>
<keyword evidence="4 9" id="KW-0488">Methylation</keyword>
<evidence type="ECO:0000256" key="6">
    <source>
        <dbReference type="ARBA" id="ARBA00022692"/>
    </source>
</evidence>
<feature type="transmembrane region" description="Helical" evidence="9">
    <location>
        <begin position="19"/>
        <end position="44"/>
    </location>
</feature>
<evidence type="ECO:0000256" key="9">
    <source>
        <dbReference type="RuleBase" id="RU368030"/>
    </source>
</evidence>
<protein>
    <recommendedName>
        <fullName evidence="9">Type II secretion system protein I</fullName>
        <shortName evidence="9">T2SS minor pseudopilin I</shortName>
    </recommendedName>
</protein>